<evidence type="ECO:0000256" key="8">
    <source>
        <dbReference type="RuleBase" id="RU361238"/>
    </source>
</evidence>
<dbReference type="AlphaFoldDB" id="A0A9P4XVI4"/>
<dbReference type="RefSeq" id="XP_040772665.1">
    <property type="nucleotide sequence ID" value="XM_040922350.1"/>
</dbReference>
<keyword evidence="2" id="KW-0719">Serine esterase</keyword>
<dbReference type="GeneID" id="63839479"/>
<organism evidence="9 10">
    <name type="scientific">Cryphonectria parasitica (strain ATCC 38755 / EP155)</name>
    <dbReference type="NCBI Taxonomy" id="660469"/>
    <lineage>
        <taxon>Eukaryota</taxon>
        <taxon>Fungi</taxon>
        <taxon>Dikarya</taxon>
        <taxon>Ascomycota</taxon>
        <taxon>Pezizomycotina</taxon>
        <taxon>Sordariomycetes</taxon>
        <taxon>Sordariomycetidae</taxon>
        <taxon>Diaporthales</taxon>
        <taxon>Cryphonectriaceae</taxon>
        <taxon>Cryphonectria-Endothia species complex</taxon>
        <taxon>Cryphonectria</taxon>
    </lineage>
</organism>
<dbReference type="GO" id="GO:0030600">
    <property type="term" value="F:feruloyl esterase activity"/>
    <property type="evidence" value="ECO:0007669"/>
    <property type="project" value="UniProtKB-ARBA"/>
</dbReference>
<evidence type="ECO:0000256" key="4">
    <source>
        <dbReference type="ARBA" id="ARBA00022729"/>
    </source>
</evidence>
<dbReference type="Pfam" id="PF07519">
    <property type="entry name" value="Tannase"/>
    <property type="match status" value="1"/>
</dbReference>
<evidence type="ECO:0000313" key="9">
    <source>
        <dbReference type="EMBL" id="KAF3761686.1"/>
    </source>
</evidence>
<dbReference type="PANTHER" id="PTHR33938">
    <property type="entry name" value="FERULOYL ESTERASE B-RELATED"/>
    <property type="match status" value="1"/>
</dbReference>
<keyword evidence="4" id="KW-0732">Signal</keyword>
<evidence type="ECO:0000256" key="3">
    <source>
        <dbReference type="ARBA" id="ARBA00022723"/>
    </source>
</evidence>
<dbReference type="Proteomes" id="UP000803844">
    <property type="component" value="Unassembled WGS sequence"/>
</dbReference>
<name>A0A9P4XVI4_CRYP1</name>
<protein>
    <recommendedName>
        <fullName evidence="8">Carboxylic ester hydrolase</fullName>
        <ecNumber evidence="8">3.1.1.-</ecNumber>
    </recommendedName>
</protein>
<gene>
    <name evidence="9" type="ORF">M406DRAFT_347967</name>
</gene>
<keyword evidence="6" id="KW-0106">Calcium</keyword>
<dbReference type="SUPFAM" id="SSF53474">
    <property type="entry name" value="alpha/beta-Hydrolases"/>
    <property type="match status" value="1"/>
</dbReference>
<dbReference type="InterPro" id="IPR029058">
    <property type="entry name" value="AB_hydrolase_fold"/>
</dbReference>
<dbReference type="GO" id="GO:0046872">
    <property type="term" value="F:metal ion binding"/>
    <property type="evidence" value="ECO:0007669"/>
    <property type="project" value="UniProtKB-KW"/>
</dbReference>
<keyword evidence="5 8" id="KW-0378">Hydrolase</keyword>
<accession>A0A9P4XVI4</accession>
<dbReference type="EMBL" id="MU032351">
    <property type="protein sequence ID" value="KAF3761686.1"/>
    <property type="molecule type" value="Genomic_DNA"/>
</dbReference>
<evidence type="ECO:0000256" key="5">
    <source>
        <dbReference type="ARBA" id="ARBA00022801"/>
    </source>
</evidence>
<dbReference type="InterPro" id="IPR011118">
    <property type="entry name" value="Tannase/feruloyl_esterase"/>
</dbReference>
<keyword evidence="7" id="KW-1015">Disulfide bond</keyword>
<dbReference type="PANTHER" id="PTHR33938:SF7">
    <property type="entry name" value="CARBOXYLIC ESTER HYDROLASE"/>
    <property type="match status" value="1"/>
</dbReference>
<proteinExistence type="inferred from homology"/>
<comment type="caution">
    <text evidence="9">The sequence shown here is derived from an EMBL/GenBank/DDBJ whole genome shotgun (WGS) entry which is preliminary data.</text>
</comment>
<comment type="similarity">
    <text evidence="1 8">Belongs to the tannase family.</text>
</comment>
<dbReference type="OrthoDB" id="3039123at2759"/>
<keyword evidence="10" id="KW-1185">Reference proteome</keyword>
<evidence type="ECO:0000256" key="2">
    <source>
        <dbReference type="ARBA" id="ARBA00022487"/>
    </source>
</evidence>
<reference evidence="9" key="1">
    <citation type="journal article" date="2020" name="Phytopathology">
        <title>Genome sequence of the chestnut blight fungus Cryphonectria parasitica EP155: A fundamental resource for an archetypical invasive plant pathogen.</title>
        <authorList>
            <person name="Crouch J.A."/>
            <person name="Dawe A."/>
            <person name="Aerts A."/>
            <person name="Barry K."/>
            <person name="Churchill A.C.L."/>
            <person name="Grimwood J."/>
            <person name="Hillman B."/>
            <person name="Milgroom M.G."/>
            <person name="Pangilinan J."/>
            <person name="Smith M."/>
            <person name="Salamov A."/>
            <person name="Schmutz J."/>
            <person name="Yadav J."/>
            <person name="Grigoriev I.V."/>
            <person name="Nuss D."/>
        </authorList>
    </citation>
    <scope>NUCLEOTIDE SEQUENCE</scope>
    <source>
        <strain evidence="9">EP155</strain>
    </source>
</reference>
<evidence type="ECO:0000256" key="7">
    <source>
        <dbReference type="ARBA" id="ARBA00023157"/>
    </source>
</evidence>
<keyword evidence="3" id="KW-0479">Metal-binding</keyword>
<dbReference type="EC" id="3.1.1.-" evidence="8"/>
<evidence type="ECO:0000313" key="10">
    <source>
        <dbReference type="Proteomes" id="UP000803844"/>
    </source>
</evidence>
<evidence type="ECO:0000256" key="1">
    <source>
        <dbReference type="ARBA" id="ARBA00006249"/>
    </source>
</evidence>
<evidence type="ECO:0000256" key="6">
    <source>
        <dbReference type="ARBA" id="ARBA00022837"/>
    </source>
</evidence>
<sequence>MSSLASLCTVSNVQAALPANGTILGVDLLPSTVTANAVYNASTSTSVGFRKRDTGDSYCNVTVSYTHTGRGDNVVLWYTLPSPDAFENRFYIAGGGGYTISTSDPTGGLTYGAVSGSTDVGYGGFDSVSLDEVVLYGNGTLNWDNIIMFSYKALGETALVGKELTKGFYGLEDSAKVYTYFEGCSDGGREAMSQAQRYGDVYDGIVAGAPAFHHAQQQVNHLTSVVTEVVTDYIAPPCEMEKIANATIEACDPLDGRTDGVVSRTDLCRLNFDLTTIIGESYYCAAETASTLGYGFSKRQAGASTSSYQPAQNGTVSAEGVALAQRLYDGLLNSKGEQVFYGWQTASAFDDAAPTWDNDTETWEVSSPSTGGVFVTKFVEEVDIDNLASVSNVTYDDLYNWMWIGYQRFYDNLQTGYADLTPLQSNGGKLLHFHGESDPSVPPPSSIRYHEAVRSAMYPDSSPDNATDLAEWYQFYLIPGAAHCGTNTLQPGPYPEDNMQTMIDWVESGIQPKTLNATVASGAYEGEVQQLCQWPTRPLWASNDSSTFTCSYDEASYESWTWDLNAWKIPIY</sequence>